<dbReference type="Pfam" id="PF00302">
    <property type="entry name" value="CAT"/>
    <property type="match status" value="1"/>
</dbReference>
<dbReference type="PIRSF" id="PIRSF000440">
    <property type="entry name" value="CAT"/>
    <property type="match status" value="1"/>
</dbReference>
<accession>A0A9J6QM59</accession>
<dbReference type="PANTHER" id="PTHR38474:SF1">
    <property type="entry name" value="SLR0299 PROTEIN"/>
    <property type="match status" value="1"/>
</dbReference>
<dbReference type="AlphaFoldDB" id="A0A9J6QM59"/>
<dbReference type="SUPFAM" id="SSF52777">
    <property type="entry name" value="CoA-dependent acyltransferases"/>
    <property type="match status" value="1"/>
</dbReference>
<dbReference type="EMBL" id="JAOSHN010000003">
    <property type="protein sequence ID" value="MCU7378544.1"/>
    <property type="molecule type" value="Genomic_DNA"/>
</dbReference>
<dbReference type="PANTHER" id="PTHR38474">
    <property type="entry name" value="SLR0299 PROTEIN"/>
    <property type="match status" value="1"/>
</dbReference>
<reference evidence="2" key="1">
    <citation type="submission" date="2022-09" db="EMBL/GenBank/DDBJ databases">
        <title>Culturomic study of gut microbiota in children with autism spectrum disorder.</title>
        <authorList>
            <person name="Efimov B.A."/>
            <person name="Chaplin A.V."/>
            <person name="Sokolova S.R."/>
            <person name="Pikina A.P."/>
            <person name="Korzhanova M."/>
            <person name="Belova V."/>
            <person name="Korostin D."/>
        </authorList>
    </citation>
    <scope>NUCLEOTIDE SEQUENCE</scope>
    <source>
        <strain evidence="2">ASD5510</strain>
    </source>
</reference>
<organism evidence="2 3">
    <name type="scientific">Hominibacterium faecale</name>
    <dbReference type="NCBI Taxonomy" id="2839743"/>
    <lineage>
        <taxon>Bacteria</taxon>
        <taxon>Bacillati</taxon>
        <taxon>Bacillota</taxon>
        <taxon>Clostridia</taxon>
        <taxon>Peptostreptococcales</taxon>
        <taxon>Anaerovoracaceae</taxon>
        <taxon>Hominibacterium</taxon>
    </lineage>
</organism>
<dbReference type="InterPro" id="IPR001707">
    <property type="entry name" value="Cmp_AcTrfase"/>
</dbReference>
<sequence length="212" mass="24532">MKSTYKLIDEKTWDRAMHCMVFRNSVEPAFCVTFEADITNFRRKVKKQGLSFTMAMVFAVCKCANEIEAFRYRFVGGKVALFDRIDTVFTYLNKDTELFKVVNVPMTNDLKTYCELAMKTATEQKEYFTGPLANDVFQCSPMPWVTYTHISHTNSGQKDNATPLFDWGKYYEKEGKTLIPISVQAHHSFVDGLHIGQFVDKLQEFFDRGSKE</sequence>
<dbReference type="GO" id="GO:0008811">
    <property type="term" value="F:chloramphenicol O-acetyltransferase activity"/>
    <property type="evidence" value="ECO:0007669"/>
    <property type="project" value="InterPro"/>
</dbReference>
<evidence type="ECO:0000313" key="2">
    <source>
        <dbReference type="EMBL" id="MCU7378544.1"/>
    </source>
</evidence>
<proteinExistence type="predicted"/>
<dbReference type="SMART" id="SM01059">
    <property type="entry name" value="CAT"/>
    <property type="match status" value="1"/>
</dbReference>
<dbReference type="Gene3D" id="3.30.559.10">
    <property type="entry name" value="Chloramphenicol acetyltransferase-like domain"/>
    <property type="match status" value="1"/>
</dbReference>
<name>A0A9J6QM59_9FIRM</name>
<dbReference type="Proteomes" id="UP001065549">
    <property type="component" value="Unassembled WGS sequence"/>
</dbReference>
<feature type="active site" description="Proton acceptor" evidence="1">
    <location>
        <position position="187"/>
    </location>
</feature>
<keyword evidence="3" id="KW-1185">Reference proteome</keyword>
<evidence type="ECO:0000256" key="1">
    <source>
        <dbReference type="PIRSR" id="PIRSR000440-1"/>
    </source>
</evidence>
<gene>
    <name evidence="2" type="ORF">OBO34_09250</name>
</gene>
<evidence type="ECO:0000313" key="3">
    <source>
        <dbReference type="Proteomes" id="UP001065549"/>
    </source>
</evidence>
<dbReference type="RefSeq" id="WP_253019951.1">
    <property type="nucleotide sequence ID" value="NZ_JAOSHN010000003.1"/>
</dbReference>
<protein>
    <submittedName>
        <fullName evidence="2">CatA-like O-acetyltransferase</fullName>
    </submittedName>
</protein>
<dbReference type="InterPro" id="IPR023213">
    <property type="entry name" value="CAT-like_dom_sf"/>
</dbReference>
<comment type="caution">
    <text evidence="2">The sequence shown here is derived from an EMBL/GenBank/DDBJ whole genome shotgun (WGS) entry which is preliminary data.</text>
</comment>